<name>A0A1I3M0W2_9BACL</name>
<accession>A0A1I3M0W2</accession>
<dbReference type="STRING" id="1884381.SAMN05518846_101488"/>
<organism evidence="2 3">
    <name type="scientific">Brevibacillus centrosporus</name>
    <dbReference type="NCBI Taxonomy" id="54910"/>
    <lineage>
        <taxon>Bacteria</taxon>
        <taxon>Bacillati</taxon>
        <taxon>Bacillota</taxon>
        <taxon>Bacilli</taxon>
        <taxon>Bacillales</taxon>
        <taxon>Paenibacillaceae</taxon>
        <taxon>Brevibacillus</taxon>
    </lineage>
</organism>
<dbReference type="Pfam" id="PF06252">
    <property type="entry name" value="GemA"/>
    <property type="match status" value="1"/>
</dbReference>
<dbReference type="EMBL" id="FORT01000001">
    <property type="protein sequence ID" value="SFI90681.1"/>
    <property type="molecule type" value="Genomic_DNA"/>
</dbReference>
<dbReference type="RefSeq" id="WP_092266355.1">
    <property type="nucleotide sequence ID" value="NZ_FORT01000001.1"/>
</dbReference>
<evidence type="ECO:0000313" key="2">
    <source>
        <dbReference type="EMBL" id="SFI90681.1"/>
    </source>
</evidence>
<dbReference type="AlphaFoldDB" id="A0A1I3M0W2"/>
<evidence type="ECO:0008006" key="4">
    <source>
        <dbReference type="Google" id="ProtNLM"/>
    </source>
</evidence>
<evidence type="ECO:0000313" key="3">
    <source>
        <dbReference type="Proteomes" id="UP000198915"/>
    </source>
</evidence>
<evidence type="ECO:0000256" key="1">
    <source>
        <dbReference type="SAM" id="MobiDB-lite"/>
    </source>
</evidence>
<gene>
    <name evidence="2" type="ORF">SAMN05518846_101488</name>
</gene>
<dbReference type="Proteomes" id="UP000198915">
    <property type="component" value="Unassembled WGS sequence"/>
</dbReference>
<keyword evidence="3" id="KW-1185">Reference proteome</keyword>
<reference evidence="3" key="1">
    <citation type="submission" date="2016-10" db="EMBL/GenBank/DDBJ databases">
        <authorList>
            <person name="Varghese N."/>
            <person name="Submissions S."/>
        </authorList>
    </citation>
    <scope>NUCLEOTIDE SEQUENCE [LARGE SCALE GENOMIC DNA]</scope>
    <source>
        <strain evidence="3">OK042</strain>
    </source>
</reference>
<dbReference type="InterPro" id="IPR009363">
    <property type="entry name" value="Phage_Mu_Gp16"/>
</dbReference>
<protein>
    <recommendedName>
        <fullName evidence="4">Mu-like prophage protein gp16</fullName>
    </recommendedName>
</protein>
<feature type="region of interest" description="Disordered" evidence="1">
    <location>
        <begin position="56"/>
        <end position="77"/>
    </location>
</feature>
<proteinExistence type="predicted"/>
<sequence length="148" mass="16880">MIERKQLAVLHIAKKDLSLVDDVYRQILQQEAGVSSSRDLSLDGFRKVMKRLEQLGYKGGAKPKQTSSKTKDPNAIVGPWQAQKIRQLFDELGWHEADRQQGFTKKMIGKPWAQTRSEANKIIEGLKAMLKRQKMGGGKNEQPSEYRK</sequence>